<keyword evidence="1" id="KW-0472">Membrane</keyword>
<feature type="transmembrane region" description="Helical" evidence="1">
    <location>
        <begin position="227"/>
        <end position="244"/>
    </location>
</feature>
<sequence>MALTLWFFDAQRSVWLPLPEALVFQATNVLEVQTARAGLFAIFQAADGSRSNAGTIREDAIVLAQSAVPAAERWQTIGVVTAAPLLVPWDTTQLPDGTYELRVVCADNPSILAALEIGLPSVPGGSSPVSPGNARSSNGGGGGGCFIATAAFGSPLASQVQVLREFRDAYLLTHAFGRQFVAWYYEVSPPLAALIEAHPWGRAFTRLALMPVIWMASLALYGPGAGYLLLLLGVVLGSAVYWWWRRSTYLRRS</sequence>
<protein>
    <submittedName>
        <fullName evidence="2">Uncharacterized protein</fullName>
    </submittedName>
</protein>
<proteinExistence type="predicted"/>
<dbReference type="InterPro" id="IPR049886">
    <property type="entry name" value="CFI_box_CTERM_dom"/>
</dbReference>
<keyword evidence="1" id="KW-1133">Transmembrane helix</keyword>
<dbReference type="NCBIfam" id="NF041770">
    <property type="entry name" value="CFI_box_CTERM"/>
    <property type="match status" value="1"/>
</dbReference>
<dbReference type="Proteomes" id="UP000712673">
    <property type="component" value="Unassembled WGS sequence"/>
</dbReference>
<evidence type="ECO:0000313" key="2">
    <source>
        <dbReference type="EMBL" id="MBM3226642.1"/>
    </source>
</evidence>
<keyword evidence="1" id="KW-0812">Transmembrane</keyword>
<reference evidence="2" key="1">
    <citation type="submission" date="2019-03" db="EMBL/GenBank/DDBJ databases">
        <title>Lake Tanganyika Metagenome-Assembled Genomes (MAGs).</title>
        <authorList>
            <person name="Tran P."/>
        </authorList>
    </citation>
    <scope>NUCLEOTIDE SEQUENCE</scope>
    <source>
        <strain evidence="2">K_DeepCast_65m_m2_066</strain>
    </source>
</reference>
<dbReference type="EMBL" id="VGLS01000988">
    <property type="protein sequence ID" value="MBM3226642.1"/>
    <property type="molecule type" value="Genomic_DNA"/>
</dbReference>
<organism evidence="2 3">
    <name type="scientific">Tectimicrobiota bacterium</name>
    <dbReference type="NCBI Taxonomy" id="2528274"/>
    <lineage>
        <taxon>Bacteria</taxon>
        <taxon>Pseudomonadati</taxon>
        <taxon>Nitrospinota/Tectimicrobiota group</taxon>
        <taxon>Candidatus Tectimicrobiota</taxon>
    </lineage>
</organism>
<evidence type="ECO:0000256" key="1">
    <source>
        <dbReference type="SAM" id="Phobius"/>
    </source>
</evidence>
<name>A0A937W7T3_UNCTE</name>
<gene>
    <name evidence="2" type="ORF">FJZ47_22995</name>
</gene>
<comment type="caution">
    <text evidence="2">The sequence shown here is derived from an EMBL/GenBank/DDBJ whole genome shotgun (WGS) entry which is preliminary data.</text>
</comment>
<evidence type="ECO:0000313" key="3">
    <source>
        <dbReference type="Proteomes" id="UP000712673"/>
    </source>
</evidence>
<accession>A0A937W7T3</accession>
<dbReference type="AlphaFoldDB" id="A0A937W7T3"/>